<feature type="domain" description="FAD-binding" evidence="1">
    <location>
        <begin position="2"/>
        <end position="332"/>
    </location>
</feature>
<dbReference type="Gene3D" id="3.50.50.60">
    <property type="entry name" value="FAD/NAD(P)-binding domain"/>
    <property type="match status" value="1"/>
</dbReference>
<evidence type="ECO:0000259" key="1">
    <source>
        <dbReference type="Pfam" id="PF01494"/>
    </source>
</evidence>
<sequence length="406" mass="44178">MKALICGAGIAGLALARRLTGHGWQVTVVEKAPEPRRQGYMIDFFGPGYDAAEPMGLLPRLHELGYQVEEMCYLDDDGRRQAGIDYARFARAVNGRLVSIMRPDLEHALREQVTADVDLRFGCALTRIDNAPEGVRVTFADGSVLDADLLVGADGIHSTVRRLTFGPERDFVRHLGFHTAAYVFTDPGIHTLLGNRFCLTDTTGAQMGFYGLRDGRVAAFTVHRTSDPALPDDPRRAVRDAYASLGWIAPQALAACPEPAEIYYDQVAQVVAPRWSSRRVVLLGDSCQAVSLLAGQGASLAVAGAYLLGELLATSDSITTALTAYERRWRPVIADKQRAARRGAQWFLPASKSRLRVRRLALRLANLPGLAAFFGTAFAGKSSATIEALSAHDRDPGQRTASTSRR</sequence>
<dbReference type="InterPro" id="IPR036188">
    <property type="entry name" value="FAD/NAD-bd_sf"/>
</dbReference>
<keyword evidence="3" id="KW-1185">Reference proteome</keyword>
<dbReference type="AlphaFoldDB" id="A0A927RJT1"/>
<dbReference type="PANTHER" id="PTHR46865">
    <property type="entry name" value="OXIDOREDUCTASE-RELATED"/>
    <property type="match status" value="1"/>
</dbReference>
<proteinExistence type="predicted"/>
<evidence type="ECO:0000313" key="2">
    <source>
        <dbReference type="EMBL" id="MBE1605988.1"/>
    </source>
</evidence>
<protein>
    <submittedName>
        <fullName evidence="2">2-polyprenyl-6-methoxyphenol hydroxylase-like FAD-dependent oxidoreductase</fullName>
    </submittedName>
</protein>
<dbReference type="PRINTS" id="PR00420">
    <property type="entry name" value="RNGMNOXGNASE"/>
</dbReference>
<dbReference type="Gene3D" id="3.30.9.10">
    <property type="entry name" value="D-Amino Acid Oxidase, subunit A, domain 2"/>
    <property type="match status" value="1"/>
</dbReference>
<dbReference type="RefSeq" id="WP_192750194.1">
    <property type="nucleotide sequence ID" value="NZ_BAABJL010000025.1"/>
</dbReference>
<organism evidence="2 3">
    <name type="scientific">Actinopolymorpha pittospori</name>
    <dbReference type="NCBI Taxonomy" id="648752"/>
    <lineage>
        <taxon>Bacteria</taxon>
        <taxon>Bacillati</taxon>
        <taxon>Actinomycetota</taxon>
        <taxon>Actinomycetes</taxon>
        <taxon>Propionibacteriales</taxon>
        <taxon>Actinopolymorphaceae</taxon>
        <taxon>Actinopolymorpha</taxon>
    </lineage>
</organism>
<dbReference type="GO" id="GO:0071949">
    <property type="term" value="F:FAD binding"/>
    <property type="evidence" value="ECO:0007669"/>
    <property type="project" value="InterPro"/>
</dbReference>
<dbReference type="Proteomes" id="UP000638648">
    <property type="component" value="Unassembled WGS sequence"/>
</dbReference>
<accession>A0A927RJT1</accession>
<dbReference type="EMBL" id="JADBEM010000001">
    <property type="protein sequence ID" value="MBE1605988.1"/>
    <property type="molecule type" value="Genomic_DNA"/>
</dbReference>
<reference evidence="2" key="1">
    <citation type="submission" date="2020-10" db="EMBL/GenBank/DDBJ databases">
        <title>Sequencing the genomes of 1000 actinobacteria strains.</title>
        <authorList>
            <person name="Klenk H.-P."/>
        </authorList>
    </citation>
    <scope>NUCLEOTIDE SEQUENCE</scope>
    <source>
        <strain evidence="2">DSM 45354</strain>
    </source>
</reference>
<dbReference type="PANTHER" id="PTHR46865:SF8">
    <property type="entry name" value="POSSIBLE OXIDOREDUCTASE"/>
    <property type="match status" value="1"/>
</dbReference>
<dbReference type="SUPFAM" id="SSF51905">
    <property type="entry name" value="FAD/NAD(P)-binding domain"/>
    <property type="match status" value="1"/>
</dbReference>
<dbReference type="InterPro" id="IPR051704">
    <property type="entry name" value="FAD_aromatic-hydroxylase"/>
</dbReference>
<evidence type="ECO:0000313" key="3">
    <source>
        <dbReference type="Proteomes" id="UP000638648"/>
    </source>
</evidence>
<comment type="caution">
    <text evidence="2">The sequence shown here is derived from an EMBL/GenBank/DDBJ whole genome shotgun (WGS) entry which is preliminary data.</text>
</comment>
<dbReference type="InterPro" id="IPR002938">
    <property type="entry name" value="FAD-bd"/>
</dbReference>
<dbReference type="Pfam" id="PF01494">
    <property type="entry name" value="FAD_binding_3"/>
    <property type="match status" value="1"/>
</dbReference>
<gene>
    <name evidence="2" type="ORF">HEB94_002836</name>
</gene>
<name>A0A927RJT1_9ACTN</name>